<evidence type="ECO:0000313" key="1">
    <source>
        <dbReference type="Proteomes" id="UP000095285"/>
    </source>
</evidence>
<reference evidence="2" key="2">
    <citation type="submission" date="2016-11" db="UniProtKB">
        <authorList>
            <consortium name="WormBaseParasite"/>
        </authorList>
    </citation>
    <scope>IDENTIFICATION</scope>
</reference>
<reference evidence="1" key="1">
    <citation type="submission" date="2012-04" db="EMBL/GenBank/DDBJ databases">
        <title>The Genome Sequence of Loa loa.</title>
        <authorList>
            <consortium name="The Broad Institute Genome Sequencing Platform"/>
            <consortium name="Broad Institute Genome Sequencing Center for Infectious Disease"/>
            <person name="Nutman T.B."/>
            <person name="Fink D.L."/>
            <person name="Russ C."/>
            <person name="Young S."/>
            <person name="Zeng Q."/>
            <person name="Gargeya S."/>
            <person name="Alvarado L."/>
            <person name="Berlin A."/>
            <person name="Chapman S.B."/>
            <person name="Chen Z."/>
            <person name="Freedman E."/>
            <person name="Gellesch M."/>
            <person name="Goldberg J."/>
            <person name="Griggs A."/>
            <person name="Gujja S."/>
            <person name="Heilman E.R."/>
            <person name="Heiman D."/>
            <person name="Howarth C."/>
            <person name="Mehta T."/>
            <person name="Neiman D."/>
            <person name="Pearson M."/>
            <person name="Roberts A."/>
            <person name="Saif S."/>
            <person name="Shea T."/>
            <person name="Shenoy N."/>
            <person name="Sisk P."/>
            <person name="Stolte C."/>
            <person name="Sykes S."/>
            <person name="White J."/>
            <person name="Yandava C."/>
            <person name="Haas B."/>
            <person name="Henn M.R."/>
            <person name="Nusbaum C."/>
            <person name="Birren B."/>
        </authorList>
    </citation>
    <scope>NUCLEOTIDE SEQUENCE [LARGE SCALE GENOMIC DNA]</scope>
</reference>
<dbReference type="Proteomes" id="UP000095285">
    <property type="component" value="Unassembled WGS sequence"/>
</dbReference>
<dbReference type="AlphaFoldDB" id="A0A1I7VHJ0"/>
<sequence>MALSRKTAKRYSDGIDTFPDIPLSTLRLLDESSMTEVQYQFRFHAGTVYAIVGFRKFGGENPIMEDLFEEND</sequence>
<proteinExistence type="predicted"/>
<keyword evidence="1" id="KW-1185">Reference proteome</keyword>
<evidence type="ECO:0000313" key="2">
    <source>
        <dbReference type="WBParaSite" id="EN70_2617"/>
    </source>
</evidence>
<accession>A0A1I7VHJ0</accession>
<organism evidence="1 2">
    <name type="scientific">Loa loa</name>
    <name type="common">Eye worm</name>
    <name type="synonym">Filaria loa</name>
    <dbReference type="NCBI Taxonomy" id="7209"/>
    <lineage>
        <taxon>Eukaryota</taxon>
        <taxon>Metazoa</taxon>
        <taxon>Ecdysozoa</taxon>
        <taxon>Nematoda</taxon>
        <taxon>Chromadorea</taxon>
        <taxon>Rhabditida</taxon>
        <taxon>Spirurina</taxon>
        <taxon>Spiruromorpha</taxon>
        <taxon>Filarioidea</taxon>
        <taxon>Onchocercidae</taxon>
        <taxon>Loa</taxon>
    </lineage>
</organism>
<name>A0A1I7VHJ0_LOALO</name>
<dbReference type="WBParaSite" id="EN70_2617">
    <property type="protein sequence ID" value="EN70_2617"/>
    <property type="gene ID" value="EN70_2617"/>
</dbReference>
<protein>
    <submittedName>
        <fullName evidence="2">HTH araC/xylS-type domain-containing protein</fullName>
    </submittedName>
</protein>